<feature type="transmembrane region" description="Helical" evidence="1">
    <location>
        <begin position="159"/>
        <end position="181"/>
    </location>
</feature>
<dbReference type="RefSeq" id="WP_160972508.1">
    <property type="nucleotide sequence ID" value="NZ_WWEN01000002.1"/>
</dbReference>
<keyword evidence="4" id="KW-1185">Reference proteome</keyword>
<dbReference type="InterPro" id="IPR000620">
    <property type="entry name" value="EamA_dom"/>
</dbReference>
<evidence type="ECO:0000313" key="4">
    <source>
        <dbReference type="Proteomes" id="UP000479043"/>
    </source>
</evidence>
<feature type="domain" description="EamA" evidence="2">
    <location>
        <begin position="157"/>
        <end position="295"/>
    </location>
</feature>
<evidence type="ECO:0000313" key="3">
    <source>
        <dbReference type="EMBL" id="MYM54841.1"/>
    </source>
</evidence>
<organism evidence="3 4">
    <name type="scientific">Thalassovita mangrovi</name>
    <dbReference type="NCBI Taxonomy" id="2692236"/>
    <lineage>
        <taxon>Bacteria</taxon>
        <taxon>Pseudomonadati</taxon>
        <taxon>Pseudomonadota</taxon>
        <taxon>Alphaproteobacteria</taxon>
        <taxon>Rhodobacterales</taxon>
        <taxon>Roseobacteraceae</taxon>
        <taxon>Thalassovita</taxon>
    </lineage>
</organism>
<dbReference type="Proteomes" id="UP000479043">
    <property type="component" value="Unassembled WGS sequence"/>
</dbReference>
<dbReference type="EMBL" id="WWEN01000002">
    <property type="protein sequence ID" value="MYM54841.1"/>
    <property type="molecule type" value="Genomic_DNA"/>
</dbReference>
<feature type="transmembrane region" description="Helical" evidence="1">
    <location>
        <begin position="279"/>
        <end position="295"/>
    </location>
</feature>
<sequence>MTSLWIFAAFGTAACFAVSNVFAYDAARALGAVKFSFVRMSLVALGFAALLAITGFDPSINLADVKLLILSGISGVFLADTFRYSSLARVGPALQSLLATTTAPFTLLLGFVILGQVVGGLPLLGTAIVFTGILLAVISRNSEALTRFSGVQTGLGSGILFGLAAALTQSGSILIAAPVMLKGVDPISATFIRSAAGSASLILPALFTAANGARIRTMSQSIMQQVLLSAVVGTGLGMTLQLYALRNGPAGIVSTLSSTTPLVILPLIWIVGKSRPHRLAWIGAAFAVAGVGLIVNSG</sequence>
<keyword evidence="1" id="KW-1133">Transmembrane helix</keyword>
<feature type="transmembrane region" description="Helical" evidence="1">
    <location>
        <begin position="250"/>
        <end position="272"/>
    </location>
</feature>
<feature type="transmembrane region" description="Helical" evidence="1">
    <location>
        <begin position="187"/>
        <end position="210"/>
    </location>
</feature>
<feature type="domain" description="EamA" evidence="2">
    <location>
        <begin position="4"/>
        <end position="137"/>
    </location>
</feature>
<feature type="transmembrane region" description="Helical" evidence="1">
    <location>
        <begin position="222"/>
        <end position="244"/>
    </location>
</feature>
<dbReference type="AlphaFoldDB" id="A0A6L8LFK4"/>
<dbReference type="GO" id="GO:0016020">
    <property type="term" value="C:membrane"/>
    <property type="evidence" value="ECO:0007669"/>
    <property type="project" value="InterPro"/>
</dbReference>
<evidence type="ECO:0000259" key="2">
    <source>
        <dbReference type="Pfam" id="PF00892"/>
    </source>
</evidence>
<dbReference type="SUPFAM" id="SSF103481">
    <property type="entry name" value="Multidrug resistance efflux transporter EmrE"/>
    <property type="match status" value="2"/>
</dbReference>
<accession>A0A6L8LFK4</accession>
<name>A0A6L8LFK4_9RHOB</name>
<evidence type="ECO:0000256" key="1">
    <source>
        <dbReference type="SAM" id="Phobius"/>
    </source>
</evidence>
<dbReference type="Pfam" id="PF00892">
    <property type="entry name" value="EamA"/>
    <property type="match status" value="2"/>
</dbReference>
<feature type="transmembrane region" description="Helical" evidence="1">
    <location>
        <begin position="65"/>
        <end position="85"/>
    </location>
</feature>
<reference evidence="3 4" key="1">
    <citation type="submission" date="2020-01" db="EMBL/GenBank/DDBJ databases">
        <authorList>
            <person name="Chen S."/>
        </authorList>
    </citation>
    <scope>NUCLEOTIDE SEQUENCE [LARGE SCALE GENOMIC DNA]</scope>
    <source>
        <strain evidence="3 4">GS-10</strain>
    </source>
</reference>
<feature type="transmembrane region" description="Helical" evidence="1">
    <location>
        <begin position="33"/>
        <end position="53"/>
    </location>
</feature>
<feature type="transmembrane region" description="Helical" evidence="1">
    <location>
        <begin position="105"/>
        <end position="138"/>
    </location>
</feature>
<keyword evidence="1" id="KW-0472">Membrane</keyword>
<protein>
    <submittedName>
        <fullName evidence="3">EamA family transporter</fullName>
    </submittedName>
</protein>
<dbReference type="InterPro" id="IPR037185">
    <property type="entry name" value="EmrE-like"/>
</dbReference>
<dbReference type="PANTHER" id="PTHR22911:SF137">
    <property type="entry name" value="SOLUTE CARRIER FAMILY 35 MEMBER G2-RELATED"/>
    <property type="match status" value="1"/>
</dbReference>
<dbReference type="PANTHER" id="PTHR22911">
    <property type="entry name" value="ACYL-MALONYL CONDENSING ENZYME-RELATED"/>
    <property type="match status" value="1"/>
</dbReference>
<gene>
    <name evidence="3" type="ORF">GR167_05975</name>
</gene>
<comment type="caution">
    <text evidence="3">The sequence shown here is derived from an EMBL/GenBank/DDBJ whole genome shotgun (WGS) entry which is preliminary data.</text>
</comment>
<proteinExistence type="predicted"/>
<keyword evidence="1" id="KW-0812">Transmembrane</keyword>